<protein>
    <submittedName>
        <fullName evidence="1">Uncharacterized protein</fullName>
    </submittedName>
</protein>
<accession>A0A418XEI7</accession>
<comment type="caution">
    <text evidence="1">The sequence shown here is derived from an EMBL/GenBank/DDBJ whole genome shotgun (WGS) entry which is preliminary data.</text>
</comment>
<organism evidence="1 2">
    <name type="scientific">Pseudomonas cavernicola</name>
    <dbReference type="NCBI Taxonomy" id="2320866"/>
    <lineage>
        <taxon>Bacteria</taxon>
        <taxon>Pseudomonadati</taxon>
        <taxon>Pseudomonadota</taxon>
        <taxon>Gammaproteobacteria</taxon>
        <taxon>Pseudomonadales</taxon>
        <taxon>Pseudomonadaceae</taxon>
        <taxon>Pseudomonas</taxon>
    </lineage>
</organism>
<reference evidence="1 2" key="1">
    <citation type="submission" date="2018-09" db="EMBL/GenBank/DDBJ databases">
        <authorList>
            <person name="Zhu H."/>
        </authorList>
    </citation>
    <scope>NUCLEOTIDE SEQUENCE [LARGE SCALE GENOMIC DNA]</scope>
    <source>
        <strain evidence="1 2">K1S02-6</strain>
    </source>
</reference>
<gene>
    <name evidence="1" type="ORF">D3879_14785</name>
</gene>
<proteinExistence type="predicted"/>
<evidence type="ECO:0000313" key="1">
    <source>
        <dbReference type="EMBL" id="RJG10942.1"/>
    </source>
</evidence>
<dbReference type="AlphaFoldDB" id="A0A418XEI7"/>
<sequence>MTNPLTFLAALRGLHPDLARYGRNGGCYRVYLALQQVFPNAQPYYDGDHVLTKIDEHFYDIGGSIEPGTHRPMSAHEQQRTQFWQPLPALSAEQALQEANHGR</sequence>
<dbReference type="Pfam" id="PF24591">
    <property type="entry name" value="Phage_YunG-like"/>
    <property type="match status" value="1"/>
</dbReference>
<dbReference type="Proteomes" id="UP000284021">
    <property type="component" value="Unassembled WGS sequence"/>
</dbReference>
<dbReference type="InterPro" id="IPR056239">
    <property type="entry name" value="Phage_YunG-like"/>
</dbReference>
<dbReference type="EMBL" id="QYUR01000003">
    <property type="protein sequence ID" value="RJG10942.1"/>
    <property type="molecule type" value="Genomic_DNA"/>
</dbReference>
<evidence type="ECO:0000313" key="2">
    <source>
        <dbReference type="Proteomes" id="UP000284021"/>
    </source>
</evidence>
<name>A0A418XEI7_9PSED</name>
<keyword evidence="2" id="KW-1185">Reference proteome</keyword>